<feature type="region of interest" description="Disordered" evidence="2">
    <location>
        <begin position="83"/>
        <end position="103"/>
    </location>
</feature>
<reference evidence="4 5" key="1">
    <citation type="submission" date="2023-02" db="EMBL/GenBank/DDBJ databases">
        <title>Streptomyces sp. SCA4-21 with antifungal activity against Fusarium oxysporum f. sp. cubense, Streptomyces sp. SCA2-17 with antifungal activity against Fusarium oxysporum f. sp. cubense.</title>
        <authorList>
            <person name="Qi D."/>
        </authorList>
    </citation>
    <scope>NUCLEOTIDE SEQUENCE [LARGE SCALE GENOMIC DNA]</scope>
    <source>
        <strain evidence="4 5">SCA4-21</strain>
    </source>
</reference>
<name>A0ABY9UX26_9ACTN</name>
<dbReference type="GO" id="GO:0016787">
    <property type="term" value="F:hydrolase activity"/>
    <property type="evidence" value="ECO:0007669"/>
    <property type="project" value="UniProtKB-KW"/>
</dbReference>
<evidence type="ECO:0000256" key="2">
    <source>
        <dbReference type="SAM" id="MobiDB-lite"/>
    </source>
</evidence>
<dbReference type="PANTHER" id="PTHR48081">
    <property type="entry name" value="AB HYDROLASE SUPERFAMILY PROTEIN C4A8.06C"/>
    <property type="match status" value="1"/>
</dbReference>
<keyword evidence="5" id="KW-1185">Reference proteome</keyword>
<protein>
    <submittedName>
        <fullName evidence="4">Alpha/beta hydrolase fold domain-containing protein</fullName>
    </submittedName>
</protein>
<keyword evidence="1 4" id="KW-0378">Hydrolase</keyword>
<dbReference type="InterPro" id="IPR050300">
    <property type="entry name" value="GDXG_lipolytic_enzyme"/>
</dbReference>
<dbReference type="Proteomes" id="UP001305606">
    <property type="component" value="Chromosome"/>
</dbReference>
<dbReference type="SUPFAM" id="SSF53474">
    <property type="entry name" value="alpha/beta-Hydrolases"/>
    <property type="match status" value="1"/>
</dbReference>
<dbReference type="PANTHER" id="PTHR48081:SF8">
    <property type="entry name" value="ALPHA_BETA HYDROLASE FOLD-3 DOMAIN-CONTAINING PROTEIN-RELATED"/>
    <property type="match status" value="1"/>
</dbReference>
<evidence type="ECO:0000259" key="3">
    <source>
        <dbReference type="Pfam" id="PF07859"/>
    </source>
</evidence>
<dbReference type="InterPro" id="IPR013094">
    <property type="entry name" value="AB_hydrolase_3"/>
</dbReference>
<evidence type="ECO:0000313" key="5">
    <source>
        <dbReference type="Proteomes" id="UP001305606"/>
    </source>
</evidence>
<dbReference type="RefSeq" id="WP_311036163.1">
    <property type="nucleotide sequence ID" value="NZ_CP117522.1"/>
</dbReference>
<feature type="domain" description="Alpha/beta hydrolase fold-3" evidence="3">
    <location>
        <begin position="108"/>
        <end position="315"/>
    </location>
</feature>
<dbReference type="InterPro" id="IPR029058">
    <property type="entry name" value="AB_hydrolase_fold"/>
</dbReference>
<proteinExistence type="predicted"/>
<dbReference type="EMBL" id="CP117522">
    <property type="protein sequence ID" value="WNE97114.1"/>
    <property type="molecule type" value="Genomic_DNA"/>
</dbReference>
<sequence length="342" mass="36638">MAVSDYALDPELAPILEAMIQAANGPLLDFSDVPALRARLRAAETPADAHSNAQNLADPRVNVETVQIARDDGSLLDIVLFRPSDQPDSSDASGPSGRQAEDRPKPALLWFHAGGQVLGSAHEDAPYHASLALALDCVLAAVDYRLAPETEAPGAAEDGYLAYTYLREHATHLGIAPDRIGLAGASGGGAPAAAIALMARDRHYPAPCLLALSYPMLDDRNETQSSHEILDLGIVDRDQNLHAWSAVLGDRAGAPDLHPYCAPARATDLADLPPTFVAAAQFDVFRDENVDFARKLIAAGVPVDLHVYAGAFHAWDRFAPKAALTASFEQTWHTFLRRRLHG</sequence>
<evidence type="ECO:0000256" key="1">
    <source>
        <dbReference type="ARBA" id="ARBA00022801"/>
    </source>
</evidence>
<accession>A0ABY9UX26</accession>
<dbReference type="Gene3D" id="3.40.50.1820">
    <property type="entry name" value="alpha/beta hydrolase"/>
    <property type="match status" value="1"/>
</dbReference>
<gene>
    <name evidence="4" type="ORF">PS467_18145</name>
</gene>
<dbReference type="Pfam" id="PF07859">
    <property type="entry name" value="Abhydrolase_3"/>
    <property type="match status" value="1"/>
</dbReference>
<evidence type="ECO:0000313" key="4">
    <source>
        <dbReference type="EMBL" id="WNE97114.1"/>
    </source>
</evidence>
<organism evidence="4 5">
    <name type="scientific">Streptomyces luomodiensis</name>
    <dbReference type="NCBI Taxonomy" id="3026192"/>
    <lineage>
        <taxon>Bacteria</taxon>
        <taxon>Bacillati</taxon>
        <taxon>Actinomycetota</taxon>
        <taxon>Actinomycetes</taxon>
        <taxon>Kitasatosporales</taxon>
        <taxon>Streptomycetaceae</taxon>
        <taxon>Streptomyces</taxon>
    </lineage>
</organism>